<reference evidence="5 6" key="1">
    <citation type="submission" date="2017-08" db="EMBL/GenBank/DDBJ databases">
        <title>Infants hospitalized years apart are colonized by the same room-sourced microbial strains.</title>
        <authorList>
            <person name="Brooks B."/>
            <person name="Olm M.R."/>
            <person name="Firek B.A."/>
            <person name="Baker R."/>
            <person name="Thomas B.C."/>
            <person name="Morowitz M.J."/>
            <person name="Banfield J.F."/>
        </authorList>
    </citation>
    <scope>NUCLEOTIDE SEQUENCE [LARGE SCALE GENOMIC DNA]</scope>
    <source>
        <strain evidence="5">S2_005_003_R2_47</strain>
    </source>
</reference>
<name>A0A2W5MWW9_SPHMC</name>
<accession>A0A2W5MWW9</accession>
<feature type="region of interest" description="Disordered" evidence="2">
    <location>
        <begin position="137"/>
        <end position="168"/>
    </location>
</feature>
<evidence type="ECO:0000259" key="3">
    <source>
        <dbReference type="Pfam" id="PF02563"/>
    </source>
</evidence>
<dbReference type="AlphaFoldDB" id="A0A2W5MWW9"/>
<dbReference type="PANTHER" id="PTHR33619">
    <property type="entry name" value="POLYSACCHARIDE EXPORT PROTEIN GFCE-RELATED"/>
    <property type="match status" value="1"/>
</dbReference>
<evidence type="ECO:0000256" key="2">
    <source>
        <dbReference type="SAM" id="MobiDB-lite"/>
    </source>
</evidence>
<feature type="domain" description="Soluble ligand binding" evidence="4">
    <location>
        <begin position="478"/>
        <end position="513"/>
    </location>
</feature>
<dbReference type="Pfam" id="PF10531">
    <property type="entry name" value="SLBB"/>
    <property type="match status" value="4"/>
</dbReference>
<feature type="domain" description="Polysaccharide export protein N-terminal" evidence="3">
    <location>
        <begin position="224"/>
        <end position="298"/>
    </location>
</feature>
<dbReference type="PANTHER" id="PTHR33619:SF3">
    <property type="entry name" value="POLYSACCHARIDE EXPORT PROTEIN GFCE-RELATED"/>
    <property type="match status" value="1"/>
</dbReference>
<organism evidence="5 6">
    <name type="scientific">Sphingopyxis macrogoltabida</name>
    <name type="common">Sphingomonas macrogoltabidus</name>
    <dbReference type="NCBI Taxonomy" id="33050"/>
    <lineage>
        <taxon>Bacteria</taxon>
        <taxon>Pseudomonadati</taxon>
        <taxon>Pseudomonadota</taxon>
        <taxon>Alphaproteobacteria</taxon>
        <taxon>Sphingomonadales</taxon>
        <taxon>Sphingomonadaceae</taxon>
        <taxon>Sphingopyxis</taxon>
    </lineage>
</organism>
<feature type="compositionally biased region" description="Polar residues" evidence="2">
    <location>
        <begin position="111"/>
        <end position="126"/>
    </location>
</feature>
<proteinExistence type="predicted"/>
<dbReference type="Pfam" id="PF02563">
    <property type="entry name" value="Poly_export"/>
    <property type="match status" value="1"/>
</dbReference>
<dbReference type="InterPro" id="IPR019554">
    <property type="entry name" value="Soluble_ligand-bd"/>
</dbReference>
<comment type="caution">
    <text evidence="5">The sequence shown here is derived from an EMBL/GenBank/DDBJ whole genome shotgun (WGS) entry which is preliminary data.</text>
</comment>
<feature type="domain" description="Soluble ligand binding" evidence="4">
    <location>
        <begin position="615"/>
        <end position="665"/>
    </location>
</feature>
<dbReference type="InterPro" id="IPR049712">
    <property type="entry name" value="Poly_export"/>
</dbReference>
<keyword evidence="1" id="KW-0732">Signal</keyword>
<dbReference type="GO" id="GO:0015159">
    <property type="term" value="F:polysaccharide transmembrane transporter activity"/>
    <property type="evidence" value="ECO:0007669"/>
    <property type="project" value="InterPro"/>
</dbReference>
<dbReference type="Gene3D" id="3.10.560.10">
    <property type="entry name" value="Outer membrane lipoprotein wza domain like"/>
    <property type="match status" value="3"/>
</dbReference>
<sequence length="719" mass="77921">MSATTNIIVRSSIGRELWRSRSTTRFAKQPNIFGVPGMTGNHAGATLWPMLRRPPLKPMVLVKRARKGKSMSLGSATGSRLALLTVSAVALEVAVFSSLASAQMVDPRYGNGSQYGTNTPSGSPLDSGQPVVVRESNTQADPVIGQYEPVSISGESRDSDEYDPYSRQFNNSQILDPRLLPAEPPKPGEYETWIQRFTGLKLKRFGSDLILPSNRDFAVPSVATVPPDYALNVGDVVAVNLTGSVEGSANFEIDRNGQIFMPNVGAVNVAGVRYRDLKDRVSQALGRKYRGFEVSVSVEKLRGVRVYVTGFANNPGAYTVNSLSTLVNAVLAAGGPAAGGSFRSVKLYRNGQEVTDFDLYDLLRNGDRSRDPLLQNEDVLFIPPVGRQIAVIGSVNDQAIYETRAGESLADSVRYAGGPTDVADSSRLILYRLSDRDTVGSREISITEAASMPAEPGDIIQFLPQGTLARPLERQQVIVRLEGEVNRPGNYYVAPNTPLQQVVDMAGGLTPRAFVYGTRFTRESVRAQQQDSFDEALEQMELVLAAAPLNQDRTVDAGERQLQLSSARNFVDRLRDSEPDGRLVLNLTPDMTTLPGNLLLENNDRIVVPPRVDTVGVFGAVYRPASFLLNNESPLRVKDYVEQAGGTIRGADKGNIFVVRANGSVLTRSRGGMNARVLPGDTVFVPIKTQSSSLLATLRDISQVIFQFGITAAAVAAIQ</sequence>
<feature type="region of interest" description="Disordered" evidence="2">
    <location>
        <begin position="111"/>
        <end position="130"/>
    </location>
</feature>
<feature type="domain" description="Soluble ligand binding" evidence="4">
    <location>
        <begin position="305"/>
        <end position="354"/>
    </location>
</feature>
<evidence type="ECO:0000313" key="5">
    <source>
        <dbReference type="EMBL" id="PZQ22203.1"/>
    </source>
</evidence>
<dbReference type="Gene3D" id="3.30.1950.10">
    <property type="entry name" value="wza like domain"/>
    <property type="match status" value="1"/>
</dbReference>
<evidence type="ECO:0000313" key="6">
    <source>
        <dbReference type="Proteomes" id="UP000248597"/>
    </source>
</evidence>
<feature type="domain" description="Soluble ligand binding" evidence="4">
    <location>
        <begin position="389"/>
        <end position="433"/>
    </location>
</feature>
<dbReference type="EMBL" id="QFPJ01000017">
    <property type="protein sequence ID" value="PZQ22203.1"/>
    <property type="molecule type" value="Genomic_DNA"/>
</dbReference>
<dbReference type="InterPro" id="IPR003715">
    <property type="entry name" value="Poly_export_N"/>
</dbReference>
<gene>
    <name evidence="5" type="ORF">DI569_09195</name>
</gene>
<evidence type="ECO:0000256" key="1">
    <source>
        <dbReference type="ARBA" id="ARBA00022729"/>
    </source>
</evidence>
<dbReference type="Proteomes" id="UP000248597">
    <property type="component" value="Unassembled WGS sequence"/>
</dbReference>
<protein>
    <submittedName>
        <fullName evidence="5">Capsule biosynthesis protein</fullName>
    </submittedName>
</protein>
<evidence type="ECO:0000259" key="4">
    <source>
        <dbReference type="Pfam" id="PF10531"/>
    </source>
</evidence>